<keyword evidence="1" id="KW-1133">Transmembrane helix</keyword>
<name>A0A9N9B9U6_9GLOM</name>
<evidence type="ECO:0000313" key="3">
    <source>
        <dbReference type="EMBL" id="CAG8557491.1"/>
    </source>
</evidence>
<accession>A0A9N9B9U6</accession>
<dbReference type="OrthoDB" id="2417981at2759"/>
<feature type="signal peptide" evidence="2">
    <location>
        <begin position="1"/>
        <end position="22"/>
    </location>
</feature>
<feature type="transmembrane region" description="Helical" evidence="1">
    <location>
        <begin position="174"/>
        <end position="202"/>
    </location>
</feature>
<organism evidence="3 4">
    <name type="scientific">Cetraspora pellucida</name>
    <dbReference type="NCBI Taxonomy" id="1433469"/>
    <lineage>
        <taxon>Eukaryota</taxon>
        <taxon>Fungi</taxon>
        <taxon>Fungi incertae sedis</taxon>
        <taxon>Mucoromycota</taxon>
        <taxon>Glomeromycotina</taxon>
        <taxon>Glomeromycetes</taxon>
        <taxon>Diversisporales</taxon>
        <taxon>Gigasporaceae</taxon>
        <taxon>Cetraspora</taxon>
    </lineage>
</organism>
<comment type="caution">
    <text evidence="3">The sequence shown here is derived from an EMBL/GenBank/DDBJ whole genome shotgun (WGS) entry which is preliminary data.</text>
</comment>
<evidence type="ECO:0000256" key="2">
    <source>
        <dbReference type="SAM" id="SignalP"/>
    </source>
</evidence>
<protein>
    <submittedName>
        <fullName evidence="3">8266_t:CDS:1</fullName>
    </submittedName>
</protein>
<evidence type="ECO:0000313" key="4">
    <source>
        <dbReference type="Proteomes" id="UP000789759"/>
    </source>
</evidence>
<evidence type="ECO:0000256" key="1">
    <source>
        <dbReference type="SAM" id="Phobius"/>
    </source>
</evidence>
<dbReference type="Proteomes" id="UP000789759">
    <property type="component" value="Unassembled WGS sequence"/>
</dbReference>
<keyword evidence="4" id="KW-1185">Reference proteome</keyword>
<gene>
    <name evidence="3" type="ORF">CPELLU_LOCUS5044</name>
</gene>
<keyword evidence="2" id="KW-0732">Signal</keyword>
<sequence>MKSFSKVTITILIFVLCQFVISLPIPQKPSKALTLQLTEDVTVILTGHNAVNNEPSDVYMTIVELSNIEISENQSPEVNFSEIQFPEIKFSEIQLPEVKVPEIQLPEIQFPSLEPIFEKIREFFETIVKFITEYYIIFIIGLLIIVISFISPWLVIGFLRLLGFGAIGIIKGSWVAIAQSCGALGTCAPILGSVGFGIIGIIKGSLIATCQSIAAIGVGEPNLIEKKMTSAGIT</sequence>
<dbReference type="AlphaFoldDB" id="A0A9N9B9U6"/>
<feature type="chain" id="PRO_5040462251" evidence="2">
    <location>
        <begin position="23"/>
        <end position="234"/>
    </location>
</feature>
<feature type="transmembrane region" description="Helical" evidence="1">
    <location>
        <begin position="134"/>
        <end position="162"/>
    </location>
</feature>
<keyword evidence="1" id="KW-0472">Membrane</keyword>
<proteinExistence type="predicted"/>
<dbReference type="EMBL" id="CAJVQA010002796">
    <property type="protein sequence ID" value="CAG8557491.1"/>
    <property type="molecule type" value="Genomic_DNA"/>
</dbReference>
<reference evidence="3" key="1">
    <citation type="submission" date="2021-06" db="EMBL/GenBank/DDBJ databases">
        <authorList>
            <person name="Kallberg Y."/>
            <person name="Tangrot J."/>
            <person name="Rosling A."/>
        </authorList>
    </citation>
    <scope>NUCLEOTIDE SEQUENCE</scope>
    <source>
        <strain evidence="3">FL966</strain>
    </source>
</reference>
<keyword evidence="1" id="KW-0812">Transmembrane</keyword>